<dbReference type="EMBL" id="MFJE01000011">
    <property type="protein sequence ID" value="OGG14837.1"/>
    <property type="molecule type" value="Genomic_DNA"/>
</dbReference>
<evidence type="ECO:0000259" key="8">
    <source>
        <dbReference type="SMART" id="SM00670"/>
    </source>
</evidence>
<reference evidence="9 10" key="1">
    <citation type="journal article" date="2016" name="Nat. Commun.">
        <title>Thousands of microbial genomes shed light on interconnected biogeochemical processes in an aquifer system.</title>
        <authorList>
            <person name="Anantharaman K."/>
            <person name="Brown C.T."/>
            <person name="Hug L.A."/>
            <person name="Sharon I."/>
            <person name="Castelle C.J."/>
            <person name="Probst A.J."/>
            <person name="Thomas B.C."/>
            <person name="Singh A."/>
            <person name="Wilkins M.J."/>
            <person name="Karaoz U."/>
            <person name="Brodie E.L."/>
            <person name="Williams K.H."/>
            <person name="Hubbard S.S."/>
            <person name="Banfield J.F."/>
        </authorList>
    </citation>
    <scope>NUCLEOTIDE SEQUENCE [LARGE SCALE GENOMIC DNA]</scope>
</reference>
<evidence type="ECO:0000256" key="6">
    <source>
        <dbReference type="ARBA" id="ARBA00022842"/>
    </source>
</evidence>
<dbReference type="PANTHER" id="PTHR33653">
    <property type="entry name" value="RIBONUCLEASE VAPC2"/>
    <property type="match status" value="1"/>
</dbReference>
<dbReference type="InterPro" id="IPR029060">
    <property type="entry name" value="PIN-like_dom_sf"/>
</dbReference>
<comment type="similarity">
    <text evidence="7">Belongs to the PINc/VapC protein family.</text>
</comment>
<keyword evidence="6" id="KW-0460">Magnesium</keyword>
<keyword evidence="4" id="KW-0479">Metal-binding</keyword>
<accession>A0A1F5ZRV6</accession>
<dbReference type="InterPro" id="IPR002716">
    <property type="entry name" value="PIN_dom"/>
</dbReference>
<dbReference type="AlphaFoldDB" id="A0A1F5ZRV6"/>
<gene>
    <name evidence="9" type="ORF">A2773_07095</name>
</gene>
<dbReference type="Pfam" id="PF01850">
    <property type="entry name" value="PIN"/>
    <property type="match status" value="1"/>
</dbReference>
<evidence type="ECO:0000313" key="10">
    <source>
        <dbReference type="Proteomes" id="UP000177383"/>
    </source>
</evidence>
<evidence type="ECO:0000256" key="3">
    <source>
        <dbReference type="ARBA" id="ARBA00022722"/>
    </source>
</evidence>
<keyword evidence="2" id="KW-1277">Toxin-antitoxin system</keyword>
<protein>
    <recommendedName>
        <fullName evidence="8">PIN domain-containing protein</fullName>
    </recommendedName>
</protein>
<dbReference type="GO" id="GO:0016787">
    <property type="term" value="F:hydrolase activity"/>
    <property type="evidence" value="ECO:0007669"/>
    <property type="project" value="UniProtKB-KW"/>
</dbReference>
<feature type="domain" description="PIN" evidence="8">
    <location>
        <begin position="2"/>
        <end position="117"/>
    </location>
</feature>
<evidence type="ECO:0000313" key="9">
    <source>
        <dbReference type="EMBL" id="OGG14837.1"/>
    </source>
</evidence>
<organism evidence="9 10">
    <name type="scientific">Candidatus Gottesmanbacteria bacterium RIFCSPHIGHO2_01_FULL_39_10</name>
    <dbReference type="NCBI Taxonomy" id="1798375"/>
    <lineage>
        <taxon>Bacteria</taxon>
        <taxon>Candidatus Gottesmaniibacteriota</taxon>
    </lineage>
</organism>
<evidence type="ECO:0000256" key="2">
    <source>
        <dbReference type="ARBA" id="ARBA00022649"/>
    </source>
</evidence>
<keyword evidence="3" id="KW-0540">Nuclease</keyword>
<evidence type="ECO:0000256" key="1">
    <source>
        <dbReference type="ARBA" id="ARBA00001946"/>
    </source>
</evidence>
<comment type="cofactor">
    <cofactor evidence="1">
        <name>Mg(2+)</name>
        <dbReference type="ChEBI" id="CHEBI:18420"/>
    </cofactor>
</comment>
<keyword evidence="5" id="KW-0378">Hydrolase</keyword>
<dbReference type="Proteomes" id="UP000177383">
    <property type="component" value="Unassembled WGS sequence"/>
</dbReference>
<evidence type="ECO:0000256" key="5">
    <source>
        <dbReference type="ARBA" id="ARBA00022801"/>
    </source>
</evidence>
<sequence>MEKVVVDSDILIDFFRASKGFFPQLLYLQEEGKIELYISSITVFELFSGSSSRREEKLLMETISNFRVIAFDGEIAKLAGEKRRDEKLTNPIADFIIGITSIYLQAEIATRNKDHFKGIKGINFFKL</sequence>
<dbReference type="SMART" id="SM00670">
    <property type="entry name" value="PINc"/>
    <property type="match status" value="1"/>
</dbReference>
<name>A0A1F5ZRV6_9BACT</name>
<proteinExistence type="inferred from homology"/>
<evidence type="ECO:0000256" key="4">
    <source>
        <dbReference type="ARBA" id="ARBA00022723"/>
    </source>
</evidence>
<comment type="caution">
    <text evidence="9">The sequence shown here is derived from an EMBL/GenBank/DDBJ whole genome shotgun (WGS) entry which is preliminary data.</text>
</comment>
<dbReference type="Gene3D" id="3.40.50.1010">
    <property type="entry name" value="5'-nuclease"/>
    <property type="match status" value="1"/>
</dbReference>
<dbReference type="InterPro" id="IPR050556">
    <property type="entry name" value="Type_II_TA_system_RNase"/>
</dbReference>
<dbReference type="SUPFAM" id="SSF88723">
    <property type="entry name" value="PIN domain-like"/>
    <property type="match status" value="1"/>
</dbReference>
<dbReference type="GO" id="GO:0004518">
    <property type="term" value="F:nuclease activity"/>
    <property type="evidence" value="ECO:0007669"/>
    <property type="project" value="UniProtKB-KW"/>
</dbReference>
<dbReference type="STRING" id="1798375.A2773_07095"/>
<dbReference type="PANTHER" id="PTHR33653:SF1">
    <property type="entry name" value="RIBONUCLEASE VAPC2"/>
    <property type="match status" value="1"/>
</dbReference>
<dbReference type="GO" id="GO:0046872">
    <property type="term" value="F:metal ion binding"/>
    <property type="evidence" value="ECO:0007669"/>
    <property type="project" value="UniProtKB-KW"/>
</dbReference>
<evidence type="ECO:0000256" key="7">
    <source>
        <dbReference type="ARBA" id="ARBA00038093"/>
    </source>
</evidence>